<accession>A0A286RFZ7</accession>
<keyword evidence="3" id="KW-1185">Reference proteome</keyword>
<reference evidence="2 3" key="1">
    <citation type="journal article" name="Front. Microbiol.">
        <title>Sugar Metabolism of the First Thermophilic Planctomycete Thermogutta terrifontis: Comparative Genomic and Transcriptomic Approaches.</title>
        <authorList>
            <person name="Elcheninov A.G."/>
            <person name="Menzel P."/>
            <person name="Gudbergsdottir S.R."/>
            <person name="Slesarev A.I."/>
            <person name="Kadnikov V.V."/>
            <person name="Krogh A."/>
            <person name="Bonch-Osmolovskaya E.A."/>
            <person name="Peng X."/>
            <person name="Kublanov I.V."/>
        </authorList>
    </citation>
    <scope>NUCLEOTIDE SEQUENCE [LARGE SCALE GENOMIC DNA]</scope>
    <source>
        <strain evidence="2 3">R1</strain>
    </source>
</reference>
<dbReference type="KEGG" id="ttf:THTE_2287"/>
<dbReference type="Proteomes" id="UP000215086">
    <property type="component" value="Chromosome"/>
</dbReference>
<dbReference type="EMBL" id="CP018477">
    <property type="protein sequence ID" value="ASV74889.1"/>
    <property type="molecule type" value="Genomic_DNA"/>
</dbReference>
<evidence type="ECO:0000313" key="3">
    <source>
        <dbReference type="Proteomes" id="UP000215086"/>
    </source>
</evidence>
<protein>
    <submittedName>
        <fullName evidence="2">Uncharacterized protein</fullName>
    </submittedName>
</protein>
<proteinExistence type="predicted"/>
<evidence type="ECO:0000256" key="1">
    <source>
        <dbReference type="SAM" id="MobiDB-lite"/>
    </source>
</evidence>
<dbReference type="RefSeq" id="WP_095415089.1">
    <property type="nucleotide sequence ID" value="NZ_CP018477.1"/>
</dbReference>
<evidence type="ECO:0000313" key="2">
    <source>
        <dbReference type="EMBL" id="ASV74889.1"/>
    </source>
</evidence>
<feature type="region of interest" description="Disordered" evidence="1">
    <location>
        <begin position="163"/>
        <end position="186"/>
    </location>
</feature>
<name>A0A286RFZ7_9BACT</name>
<feature type="compositionally biased region" description="Polar residues" evidence="1">
    <location>
        <begin position="175"/>
        <end position="186"/>
    </location>
</feature>
<dbReference type="OrthoDB" id="213409at2"/>
<sequence>MKTLWQLVISAGFVIGMANTLWAGGGFFHSIGVDTARNNCWPDTFVPSDRASVRLPFVAMVANGWMKQNLISDHLFDESGQRLTEAGRRKVQWIVTQAPLQHRTIYVKKTLTEEVNQARINAVMAAAKQVIPPDQNVDVRLTDVEAPGWPAEYVDHVERSYYKTMPEPRLPPRSPSGTESGGSASN</sequence>
<organism evidence="2 3">
    <name type="scientific">Thermogutta terrifontis</name>
    <dbReference type="NCBI Taxonomy" id="1331910"/>
    <lineage>
        <taxon>Bacteria</taxon>
        <taxon>Pseudomonadati</taxon>
        <taxon>Planctomycetota</taxon>
        <taxon>Planctomycetia</taxon>
        <taxon>Pirellulales</taxon>
        <taxon>Thermoguttaceae</taxon>
        <taxon>Thermogutta</taxon>
    </lineage>
</organism>
<dbReference type="AlphaFoldDB" id="A0A286RFZ7"/>
<gene>
    <name evidence="2" type="ORF">THTE_2287</name>
</gene>